<sequence length="177" mass="18875">MDPFDTSPQPRSDAHSADAAQTAEYLARAVDLATANVERGGGPFGAIVVAADGRVFEGVNRVTANLDPTAHAEVTAIRAACQGLGTFDLGGATLYTSCEPCPMCLGASLWARLGRVYFAADREDAAAAGFDDAAFYRYFEGGEEDRRSMPVGSIELDAERRIAPFTAWRENAGRVDY</sequence>
<evidence type="ECO:0000256" key="3">
    <source>
        <dbReference type="ARBA" id="ARBA00022801"/>
    </source>
</evidence>
<protein>
    <submittedName>
        <fullName evidence="5">tRNA-specific adenosine deaminase</fullName>
    </submittedName>
</protein>
<keyword evidence="4" id="KW-0862">Zinc</keyword>
<dbReference type="KEGG" id="agm:DCE93_10660"/>
<organism evidence="5 6">
    <name type="scientific">Agromyces badenianii</name>
    <dbReference type="NCBI Taxonomy" id="2080742"/>
    <lineage>
        <taxon>Bacteria</taxon>
        <taxon>Bacillati</taxon>
        <taxon>Actinomycetota</taxon>
        <taxon>Actinomycetes</taxon>
        <taxon>Micrococcales</taxon>
        <taxon>Microbacteriaceae</taxon>
        <taxon>Agromyces</taxon>
    </lineage>
</organism>
<dbReference type="PANTHER" id="PTHR11079">
    <property type="entry name" value="CYTOSINE DEAMINASE FAMILY MEMBER"/>
    <property type="match status" value="1"/>
</dbReference>
<evidence type="ECO:0000256" key="2">
    <source>
        <dbReference type="ARBA" id="ARBA00022723"/>
    </source>
</evidence>
<gene>
    <name evidence="5" type="ORF">DCE93_10660</name>
</gene>
<dbReference type="Proteomes" id="UP000244729">
    <property type="component" value="Chromosome"/>
</dbReference>
<keyword evidence="2" id="KW-0479">Metal-binding</keyword>
<dbReference type="EMBL" id="CP028913">
    <property type="protein sequence ID" value="AWB96059.1"/>
    <property type="molecule type" value="Genomic_DNA"/>
</dbReference>
<evidence type="ECO:0000256" key="4">
    <source>
        <dbReference type="ARBA" id="ARBA00022833"/>
    </source>
</evidence>
<dbReference type="PANTHER" id="PTHR11079:SF161">
    <property type="entry name" value="CMP_DCMP-TYPE DEAMINASE DOMAIN-CONTAINING PROTEIN"/>
    <property type="match status" value="1"/>
</dbReference>
<dbReference type="Pfam" id="PF00383">
    <property type="entry name" value="dCMP_cyt_deam_1"/>
    <property type="match status" value="1"/>
</dbReference>
<accession>A0A2S0WXH8</accession>
<dbReference type="Gene3D" id="3.40.140.10">
    <property type="entry name" value="Cytidine Deaminase, domain 2"/>
    <property type="match status" value="1"/>
</dbReference>
<keyword evidence="6" id="KW-1185">Reference proteome</keyword>
<dbReference type="SUPFAM" id="SSF53927">
    <property type="entry name" value="Cytidine deaminase-like"/>
    <property type="match status" value="1"/>
</dbReference>
<dbReference type="GO" id="GO:0046872">
    <property type="term" value="F:metal ion binding"/>
    <property type="evidence" value="ECO:0007669"/>
    <property type="project" value="UniProtKB-KW"/>
</dbReference>
<dbReference type="InterPro" id="IPR002125">
    <property type="entry name" value="CMP_dCMP_dom"/>
</dbReference>
<dbReference type="FunFam" id="3.40.140.10:FF:000011">
    <property type="entry name" value="tRNA-specific adenosine deaminase"/>
    <property type="match status" value="1"/>
</dbReference>
<dbReference type="RefSeq" id="WP_108595865.1">
    <property type="nucleotide sequence ID" value="NZ_CP028913.1"/>
</dbReference>
<dbReference type="CDD" id="cd01285">
    <property type="entry name" value="nucleoside_deaminase"/>
    <property type="match status" value="1"/>
</dbReference>
<comment type="similarity">
    <text evidence="1">Belongs to the cytidine and deoxycytidylate deaminase family.</text>
</comment>
<reference evidence="5 6" key="1">
    <citation type="submission" date="2018-04" db="EMBL/GenBank/DDBJ databases">
        <authorList>
            <person name="Li J."/>
        </authorList>
    </citation>
    <scope>NUCLEOTIDE SEQUENCE [LARGE SCALE GENOMIC DNA]</scope>
    <source>
        <strain evidence="6">30A</strain>
    </source>
</reference>
<keyword evidence="3" id="KW-0378">Hydrolase</keyword>
<evidence type="ECO:0000256" key="1">
    <source>
        <dbReference type="ARBA" id="ARBA00006576"/>
    </source>
</evidence>
<dbReference type="PROSITE" id="PS51747">
    <property type="entry name" value="CYT_DCMP_DEAMINASES_2"/>
    <property type="match status" value="1"/>
</dbReference>
<dbReference type="InterPro" id="IPR016193">
    <property type="entry name" value="Cytidine_deaminase-like"/>
</dbReference>
<dbReference type="GO" id="GO:0047974">
    <property type="term" value="F:guanosine deaminase activity"/>
    <property type="evidence" value="ECO:0007669"/>
    <property type="project" value="TreeGrafter"/>
</dbReference>
<name>A0A2S0WXH8_9MICO</name>
<dbReference type="AlphaFoldDB" id="A0A2S0WXH8"/>
<proteinExistence type="inferred from homology"/>
<dbReference type="GO" id="GO:0006152">
    <property type="term" value="P:purine nucleoside catabolic process"/>
    <property type="evidence" value="ECO:0007669"/>
    <property type="project" value="TreeGrafter"/>
</dbReference>
<evidence type="ECO:0000313" key="6">
    <source>
        <dbReference type="Proteomes" id="UP000244729"/>
    </source>
</evidence>
<evidence type="ECO:0000313" key="5">
    <source>
        <dbReference type="EMBL" id="AWB96059.1"/>
    </source>
</evidence>
<dbReference type="OrthoDB" id="9802676at2"/>